<name>A0A1I3TGV7_9RHOB</name>
<keyword evidence="5 13" id="KW-0479">Metal-binding</keyword>
<comment type="cofactor">
    <cofactor evidence="1 13">
        <name>Mg(2+)</name>
        <dbReference type="ChEBI" id="CHEBI:18420"/>
    </cofactor>
</comment>
<dbReference type="PANTHER" id="PTHR11839">
    <property type="entry name" value="UDP/ADP-SUGAR PYROPHOSPHATASE"/>
    <property type="match status" value="1"/>
</dbReference>
<feature type="binding site" evidence="13">
    <location>
        <position position="190"/>
    </location>
    <ligand>
        <name>Mg(2+)</name>
        <dbReference type="ChEBI" id="CHEBI:18420"/>
        <label>1</label>
    </ligand>
</feature>
<dbReference type="OrthoDB" id="5292471at2"/>
<keyword evidence="7 13" id="KW-0460">Magnesium</keyword>
<dbReference type="STRING" id="576117.SAMN04488138_10869"/>
<reference evidence="16 17" key="1">
    <citation type="submission" date="2016-10" db="EMBL/GenBank/DDBJ databases">
        <authorList>
            <person name="de Groot N.N."/>
        </authorList>
    </citation>
    <scope>NUCLEOTIDE SEQUENCE [LARGE SCALE GENOMIC DNA]</scope>
    <source>
        <strain evidence="16 17">CGMCC 1.8891</strain>
    </source>
</reference>
<evidence type="ECO:0000256" key="2">
    <source>
        <dbReference type="ARBA" id="ARBA00007482"/>
    </source>
</evidence>
<feature type="short sequence motif" description="Nudix box" evidence="14">
    <location>
        <begin position="175"/>
        <end position="197"/>
    </location>
</feature>
<evidence type="ECO:0000256" key="3">
    <source>
        <dbReference type="ARBA" id="ARBA00012453"/>
    </source>
</evidence>
<dbReference type="NCBIfam" id="TIGR00052">
    <property type="entry name" value="nudix-type nucleoside diphosphatase, YffH/AdpP family"/>
    <property type="match status" value="1"/>
</dbReference>
<dbReference type="PROSITE" id="PS51462">
    <property type="entry name" value="NUDIX"/>
    <property type="match status" value="1"/>
</dbReference>
<dbReference type="GO" id="GO:0046872">
    <property type="term" value="F:metal ion binding"/>
    <property type="evidence" value="ECO:0007669"/>
    <property type="project" value="UniProtKB-KW"/>
</dbReference>
<dbReference type="InterPro" id="IPR015797">
    <property type="entry name" value="NUDIX_hydrolase-like_dom_sf"/>
</dbReference>
<protein>
    <recommendedName>
        <fullName evidence="4">ADP-ribose pyrophosphatase</fullName>
        <ecNumber evidence="3">3.6.1.13</ecNumber>
    </recommendedName>
    <alternativeName>
        <fullName evidence="9">ADP-ribose diphosphatase</fullName>
    </alternativeName>
    <alternativeName>
        <fullName evidence="11">ADP-ribose phosphohydrolase</fullName>
    </alternativeName>
    <alternativeName>
        <fullName evidence="10">Adenosine diphosphoribose pyrophosphatase</fullName>
    </alternativeName>
</protein>
<sequence>MVLSDPFSPLGQQYSPDQIAFLRAVVAGDEPFLTPEFVAAAAQEVVLYHGKRSVEELRPLRPMIFTRAWASLNAARATRPRASDRVDMARTDVTSLRREIPYSYFFAVDDSTIRHRQFDGDTSQEMTRAAFLMADAVTVLPYDPQRDRVLVIEQFRFGPYARGDAHPWMLEPIAGRVDAGEGTEATARREGEEEAGVKIGALHKVAEYYPSSGAITEYVTSYIGICDLPDGITQTGGGLEEEHEDIASYLLSYDRLMEMCDAGQLDVGPLYLSALWLSRHRDRLKREAGL</sequence>
<evidence type="ECO:0000256" key="9">
    <source>
        <dbReference type="ARBA" id="ARBA00030162"/>
    </source>
</evidence>
<gene>
    <name evidence="16" type="ORF">SAMN04488138_10869</name>
</gene>
<evidence type="ECO:0000256" key="14">
    <source>
        <dbReference type="PIRSR" id="PIRSR604385-3"/>
    </source>
</evidence>
<evidence type="ECO:0000256" key="6">
    <source>
        <dbReference type="ARBA" id="ARBA00022801"/>
    </source>
</evidence>
<evidence type="ECO:0000256" key="12">
    <source>
        <dbReference type="ARBA" id="ARBA00049546"/>
    </source>
</evidence>
<dbReference type="GeneID" id="98665484"/>
<dbReference type="Proteomes" id="UP000183299">
    <property type="component" value="Unassembled WGS sequence"/>
</dbReference>
<accession>A0A1I3TGV7</accession>
<feature type="binding site" evidence="13">
    <location>
        <position position="194"/>
    </location>
    <ligand>
        <name>Mg(2+)</name>
        <dbReference type="ChEBI" id="CHEBI:18420"/>
        <label>1</label>
    </ligand>
</feature>
<dbReference type="PROSITE" id="PS00893">
    <property type="entry name" value="NUDIX_BOX"/>
    <property type="match status" value="1"/>
</dbReference>
<dbReference type="GO" id="GO:0006753">
    <property type="term" value="P:nucleoside phosphate metabolic process"/>
    <property type="evidence" value="ECO:0007669"/>
    <property type="project" value="TreeGrafter"/>
</dbReference>
<comment type="function">
    <text evidence="8">Acts on ADP-mannose and ADP-glucose as well as ADP-ribose. Prevents glycogen biosynthesis. The reaction catalyzed by this enzyme is a limiting step of the gluconeogenic process.</text>
</comment>
<evidence type="ECO:0000256" key="8">
    <source>
        <dbReference type="ARBA" id="ARBA00025164"/>
    </source>
</evidence>
<dbReference type="EMBL" id="FORY01000008">
    <property type="protein sequence ID" value="SFJ68856.1"/>
    <property type="molecule type" value="Genomic_DNA"/>
</dbReference>
<dbReference type="InterPro" id="IPR004385">
    <property type="entry name" value="NDP_pyrophosphatase"/>
</dbReference>
<evidence type="ECO:0000313" key="16">
    <source>
        <dbReference type="EMBL" id="SFJ68856.1"/>
    </source>
</evidence>
<dbReference type="PANTHER" id="PTHR11839:SF5">
    <property type="entry name" value="ADP-RIBOSE PYROPHOSPHATASE"/>
    <property type="match status" value="1"/>
</dbReference>
<feature type="binding site" evidence="13">
    <location>
        <position position="174"/>
    </location>
    <ligand>
        <name>Mg(2+)</name>
        <dbReference type="ChEBI" id="CHEBI:18420"/>
        <label>1</label>
    </ligand>
</feature>
<evidence type="ECO:0000259" key="15">
    <source>
        <dbReference type="PROSITE" id="PS51462"/>
    </source>
</evidence>
<evidence type="ECO:0000256" key="11">
    <source>
        <dbReference type="ARBA" id="ARBA00033056"/>
    </source>
</evidence>
<dbReference type="EC" id="3.6.1.13" evidence="3"/>
<evidence type="ECO:0000256" key="7">
    <source>
        <dbReference type="ARBA" id="ARBA00022842"/>
    </source>
</evidence>
<evidence type="ECO:0000256" key="5">
    <source>
        <dbReference type="ARBA" id="ARBA00022723"/>
    </source>
</evidence>
<proteinExistence type="inferred from homology"/>
<dbReference type="GO" id="GO:0019144">
    <property type="term" value="F:ADP-sugar diphosphatase activity"/>
    <property type="evidence" value="ECO:0007669"/>
    <property type="project" value="TreeGrafter"/>
</dbReference>
<evidence type="ECO:0000256" key="10">
    <source>
        <dbReference type="ARBA" id="ARBA00030308"/>
    </source>
</evidence>
<dbReference type="RefSeq" id="WP_066600111.1">
    <property type="nucleotide sequence ID" value="NZ_FORY01000008.1"/>
</dbReference>
<comment type="catalytic activity">
    <reaction evidence="12">
        <text>ADP-D-ribose + H2O = D-ribose 5-phosphate + AMP + 2 H(+)</text>
        <dbReference type="Rhea" id="RHEA:10412"/>
        <dbReference type="ChEBI" id="CHEBI:15377"/>
        <dbReference type="ChEBI" id="CHEBI:15378"/>
        <dbReference type="ChEBI" id="CHEBI:57967"/>
        <dbReference type="ChEBI" id="CHEBI:78346"/>
        <dbReference type="ChEBI" id="CHEBI:456215"/>
        <dbReference type="EC" id="3.6.1.13"/>
    </reaction>
</comment>
<organism evidence="16 17">
    <name type="scientific">Celeribacter halophilus</name>
    <dbReference type="NCBI Taxonomy" id="576117"/>
    <lineage>
        <taxon>Bacteria</taxon>
        <taxon>Pseudomonadati</taxon>
        <taxon>Pseudomonadota</taxon>
        <taxon>Alphaproteobacteria</taxon>
        <taxon>Rhodobacterales</taxon>
        <taxon>Roseobacteraceae</taxon>
        <taxon>Celeribacter</taxon>
    </lineage>
</organism>
<dbReference type="InterPro" id="IPR020084">
    <property type="entry name" value="NUDIX_hydrolase_CS"/>
</dbReference>
<feature type="domain" description="Nudix hydrolase" evidence="15">
    <location>
        <begin position="132"/>
        <end position="273"/>
    </location>
</feature>
<comment type="similarity">
    <text evidence="2">Belongs to the Nudix hydrolase family. NudF subfamily.</text>
</comment>
<feature type="binding site" evidence="13">
    <location>
        <position position="244"/>
    </location>
    <ligand>
        <name>Mg(2+)</name>
        <dbReference type="ChEBI" id="CHEBI:18420"/>
        <label>1</label>
    </ligand>
</feature>
<dbReference type="Pfam" id="PF00293">
    <property type="entry name" value="NUDIX"/>
    <property type="match status" value="1"/>
</dbReference>
<evidence type="ECO:0000256" key="13">
    <source>
        <dbReference type="PIRSR" id="PIRSR604385-2"/>
    </source>
</evidence>
<evidence type="ECO:0000313" key="17">
    <source>
        <dbReference type="Proteomes" id="UP000183299"/>
    </source>
</evidence>
<evidence type="ECO:0000256" key="4">
    <source>
        <dbReference type="ARBA" id="ARBA00013297"/>
    </source>
</evidence>
<dbReference type="GO" id="GO:0047631">
    <property type="term" value="F:ADP-ribose diphosphatase activity"/>
    <property type="evidence" value="ECO:0007669"/>
    <property type="project" value="UniProtKB-EC"/>
</dbReference>
<dbReference type="CDD" id="cd24155">
    <property type="entry name" value="NUDIX_ADPRase"/>
    <property type="match status" value="1"/>
</dbReference>
<evidence type="ECO:0000256" key="1">
    <source>
        <dbReference type="ARBA" id="ARBA00001946"/>
    </source>
</evidence>
<dbReference type="GO" id="GO:0019693">
    <property type="term" value="P:ribose phosphate metabolic process"/>
    <property type="evidence" value="ECO:0007669"/>
    <property type="project" value="TreeGrafter"/>
</dbReference>
<dbReference type="AlphaFoldDB" id="A0A1I3TGV7"/>
<dbReference type="GO" id="GO:0005829">
    <property type="term" value="C:cytosol"/>
    <property type="evidence" value="ECO:0007669"/>
    <property type="project" value="TreeGrafter"/>
</dbReference>
<keyword evidence="6" id="KW-0378">Hydrolase</keyword>
<dbReference type="Gene3D" id="3.90.79.10">
    <property type="entry name" value="Nucleoside Triphosphate Pyrophosphohydrolase"/>
    <property type="match status" value="1"/>
</dbReference>
<keyword evidence="17" id="KW-1185">Reference proteome</keyword>
<dbReference type="InterPro" id="IPR000086">
    <property type="entry name" value="NUDIX_hydrolase_dom"/>
</dbReference>
<dbReference type="SUPFAM" id="SSF55811">
    <property type="entry name" value="Nudix"/>
    <property type="match status" value="1"/>
</dbReference>